<name>A0A7X0XE11_9LIST</name>
<dbReference type="InterPro" id="IPR050523">
    <property type="entry name" value="AKR_Detox_Biosynth"/>
</dbReference>
<reference evidence="3 4" key="1">
    <citation type="submission" date="2020-03" db="EMBL/GenBank/DDBJ databases">
        <title>Soil Listeria distribution.</title>
        <authorList>
            <person name="Liao J."/>
            <person name="Wiedmann M."/>
        </authorList>
    </citation>
    <scope>NUCLEOTIDE SEQUENCE [LARGE SCALE GENOMIC DNA]</scope>
    <source>
        <strain evidence="3 4">FSL L7-1547</strain>
    </source>
</reference>
<evidence type="ECO:0000256" key="1">
    <source>
        <dbReference type="ARBA" id="ARBA00023002"/>
    </source>
</evidence>
<dbReference type="AlphaFoldDB" id="A0A7X0XE11"/>
<evidence type="ECO:0000259" key="2">
    <source>
        <dbReference type="Pfam" id="PF00248"/>
    </source>
</evidence>
<accession>A0A7X0XE11</accession>
<dbReference type="GO" id="GO:0016491">
    <property type="term" value="F:oxidoreductase activity"/>
    <property type="evidence" value="ECO:0007669"/>
    <property type="project" value="UniProtKB-KW"/>
</dbReference>
<keyword evidence="1" id="KW-0560">Oxidoreductase</keyword>
<dbReference type="FunFam" id="3.20.20.100:FF:000004">
    <property type="entry name" value="Oxidoreductase, aldo/keto reductase"/>
    <property type="match status" value="1"/>
</dbReference>
<gene>
    <name evidence="3" type="ORF">HCI99_10720</name>
</gene>
<dbReference type="CDD" id="cd19079">
    <property type="entry name" value="AKR_EcYajO-like"/>
    <property type="match status" value="1"/>
</dbReference>
<evidence type="ECO:0000313" key="4">
    <source>
        <dbReference type="Proteomes" id="UP000533953"/>
    </source>
</evidence>
<dbReference type="RefSeq" id="WP_185417664.1">
    <property type="nucleotide sequence ID" value="NZ_JAARRI010000017.1"/>
</dbReference>
<dbReference type="Gene3D" id="3.20.20.100">
    <property type="entry name" value="NADP-dependent oxidoreductase domain"/>
    <property type="match status" value="1"/>
</dbReference>
<dbReference type="EMBL" id="JAASTX010000012">
    <property type="protein sequence ID" value="MBC1492312.1"/>
    <property type="molecule type" value="Genomic_DNA"/>
</dbReference>
<evidence type="ECO:0000313" key="3">
    <source>
        <dbReference type="EMBL" id="MBC1492312.1"/>
    </source>
</evidence>
<comment type="caution">
    <text evidence="3">The sequence shown here is derived from an EMBL/GenBank/DDBJ whole genome shotgun (WGS) entry which is preliminary data.</text>
</comment>
<feature type="domain" description="NADP-dependent oxidoreductase" evidence="2">
    <location>
        <begin position="15"/>
        <end position="318"/>
    </location>
</feature>
<dbReference type="PANTHER" id="PTHR43364:SF4">
    <property type="entry name" value="NAD(P)-LINKED OXIDOREDUCTASE SUPERFAMILY PROTEIN"/>
    <property type="match status" value="1"/>
</dbReference>
<dbReference type="InterPro" id="IPR036812">
    <property type="entry name" value="NAD(P)_OxRdtase_dom_sf"/>
</dbReference>
<dbReference type="Proteomes" id="UP000533953">
    <property type="component" value="Unassembled WGS sequence"/>
</dbReference>
<protein>
    <submittedName>
        <fullName evidence="3">Aldo/keto reductase</fullName>
    </submittedName>
</protein>
<dbReference type="GO" id="GO:0005829">
    <property type="term" value="C:cytosol"/>
    <property type="evidence" value="ECO:0007669"/>
    <property type="project" value="TreeGrafter"/>
</dbReference>
<dbReference type="PANTHER" id="PTHR43364">
    <property type="entry name" value="NADH-SPECIFIC METHYLGLYOXAL REDUCTASE-RELATED"/>
    <property type="match status" value="1"/>
</dbReference>
<organism evidence="3 4">
    <name type="scientific">Listeria booriae</name>
    <dbReference type="NCBI Taxonomy" id="1552123"/>
    <lineage>
        <taxon>Bacteria</taxon>
        <taxon>Bacillati</taxon>
        <taxon>Bacillota</taxon>
        <taxon>Bacilli</taxon>
        <taxon>Bacillales</taxon>
        <taxon>Listeriaceae</taxon>
        <taxon>Listeria</taxon>
    </lineage>
</organism>
<dbReference type="SUPFAM" id="SSF51430">
    <property type="entry name" value="NAD(P)-linked oxidoreductase"/>
    <property type="match status" value="1"/>
</dbReference>
<dbReference type="Pfam" id="PF00248">
    <property type="entry name" value="Aldo_ket_red"/>
    <property type="match status" value="1"/>
</dbReference>
<dbReference type="InterPro" id="IPR023210">
    <property type="entry name" value="NADP_OxRdtase_dom"/>
</dbReference>
<sequence length="332" mass="37715">MEYVKFGNTGMDVSRICLGAMGFGDVEKWTHKWVLDEENSRPVIKKALDLGINFFDTANIYSMGESEKILGRALNDYANRDDIVLATKVHQIMRPGQPNGGGLSRKAILSEIDHSLERLGTDYVDLYIIHRWDYDTPIEETMEALHDVVKSGKTRYIGASAMYTWQFQKAQRVAERNGWTKFVSMQNHYNMIYREEEREMIPFCRDEKIAVTPYSPLASGRLTRDWSETSFRSETDQVQHSKYDGMMDADRGIVERLAEVAVNHGVTRDKIALAWLLQKSQVTAPIVGAQKESHLVSAVGALDVKLEQSEVAYLEELYIPHPPVGLIPDPNN</sequence>
<proteinExistence type="predicted"/>